<sequence>MTAGPVDLNVNFFSPIEPTELLKQSIPFSHLALPAVSNDGGSHSVRLYTGISAEWTTTTGNIVTQQVMLENNEFYIGYNDHIQQPFFRGSWLLLYSECFCLHSSETTYSAVLVRAQALDQMVQSDASANSSNYASAVMLSNVNSVIIPAQWPILLYSNPTPGKYLLLGLLEYQATGKYPQAAHDLDSTECGNIFMMALSYTQKSGDNSLITQYVRAHHDLFPHVYLVAEAFIPANQISTDDFAGAFANQTNLTIKEVIGIQVMSMISGLLGNTGNQQSYSSIVQRYVQEILTYAKSSDGRDSLMEKVIDDDLFE</sequence>
<dbReference type="InterPro" id="IPR032514">
    <property type="entry name" value="GtaA_central"/>
</dbReference>
<feature type="domain" description="Glutaminase A central" evidence="1">
    <location>
        <begin position="141"/>
        <end position="300"/>
    </location>
</feature>
<dbReference type="Pfam" id="PF17168">
    <property type="entry name" value="DUF5127"/>
    <property type="match status" value="1"/>
</dbReference>
<dbReference type="PANTHER" id="PTHR31987:SF1">
    <property type="entry name" value="GLUTAMINASE A"/>
    <property type="match status" value="1"/>
</dbReference>
<evidence type="ECO:0000259" key="1">
    <source>
        <dbReference type="Pfam" id="PF16335"/>
    </source>
</evidence>
<dbReference type="AlphaFoldDB" id="A0A1B7NHZ9"/>
<keyword evidence="4" id="KW-1185">Reference proteome</keyword>
<dbReference type="OrthoDB" id="3918848at2759"/>
<organism evidence="3 4">
    <name type="scientific">Rhizopogon vinicolor AM-OR11-026</name>
    <dbReference type="NCBI Taxonomy" id="1314800"/>
    <lineage>
        <taxon>Eukaryota</taxon>
        <taxon>Fungi</taxon>
        <taxon>Dikarya</taxon>
        <taxon>Basidiomycota</taxon>
        <taxon>Agaricomycotina</taxon>
        <taxon>Agaricomycetes</taxon>
        <taxon>Agaricomycetidae</taxon>
        <taxon>Boletales</taxon>
        <taxon>Suillineae</taxon>
        <taxon>Rhizopogonaceae</taxon>
        <taxon>Rhizopogon</taxon>
    </lineage>
</organism>
<accession>A0A1B7NHZ9</accession>
<dbReference type="InterPro" id="IPR052743">
    <property type="entry name" value="Glutaminase_GtaA"/>
</dbReference>
<dbReference type="InParanoid" id="A0A1B7NHZ9"/>
<dbReference type="Pfam" id="PF16335">
    <property type="entry name" value="GtaA_6_Hairpin"/>
    <property type="match status" value="1"/>
</dbReference>
<dbReference type="Proteomes" id="UP000092154">
    <property type="component" value="Unassembled WGS sequence"/>
</dbReference>
<evidence type="ECO:0000259" key="2">
    <source>
        <dbReference type="Pfam" id="PF17168"/>
    </source>
</evidence>
<gene>
    <name evidence="3" type="ORF">K503DRAFT_778460</name>
</gene>
<dbReference type="PANTHER" id="PTHR31987">
    <property type="entry name" value="GLUTAMINASE A-RELATED"/>
    <property type="match status" value="1"/>
</dbReference>
<dbReference type="STRING" id="1314800.A0A1B7NHZ9"/>
<evidence type="ECO:0000313" key="4">
    <source>
        <dbReference type="Proteomes" id="UP000092154"/>
    </source>
</evidence>
<evidence type="ECO:0000313" key="3">
    <source>
        <dbReference type="EMBL" id="OAX44537.1"/>
    </source>
</evidence>
<feature type="domain" description="Glutaminase A N-terminal" evidence="2">
    <location>
        <begin position="1"/>
        <end position="63"/>
    </location>
</feature>
<name>A0A1B7NHZ9_9AGAM</name>
<proteinExistence type="predicted"/>
<protein>
    <submittedName>
        <fullName evidence="3">Uncharacterized protein</fullName>
    </submittedName>
</protein>
<dbReference type="EMBL" id="KV448124">
    <property type="protein sequence ID" value="OAX44537.1"/>
    <property type="molecule type" value="Genomic_DNA"/>
</dbReference>
<dbReference type="InterPro" id="IPR033433">
    <property type="entry name" value="GtaA_N"/>
</dbReference>
<reference evidence="3 4" key="1">
    <citation type="submission" date="2016-06" db="EMBL/GenBank/DDBJ databases">
        <title>Comparative genomics of the ectomycorrhizal sister species Rhizopogon vinicolor and Rhizopogon vesiculosus (Basidiomycota: Boletales) reveals a divergence of the mating type B locus.</title>
        <authorList>
            <consortium name="DOE Joint Genome Institute"/>
            <person name="Mujic A.B."/>
            <person name="Kuo A."/>
            <person name="Tritt A."/>
            <person name="Lipzen A."/>
            <person name="Chen C."/>
            <person name="Johnson J."/>
            <person name="Sharma A."/>
            <person name="Barry K."/>
            <person name="Grigoriev I.V."/>
            <person name="Spatafora J.W."/>
        </authorList>
    </citation>
    <scope>NUCLEOTIDE SEQUENCE [LARGE SCALE GENOMIC DNA]</scope>
    <source>
        <strain evidence="3 4">AM-OR11-026</strain>
    </source>
</reference>